<protein>
    <submittedName>
        <fullName evidence="3">Uncharacterized conserved protein</fullName>
    </submittedName>
</protein>
<evidence type="ECO:0000313" key="4">
    <source>
        <dbReference type="Proteomes" id="UP000031643"/>
    </source>
</evidence>
<dbReference type="PANTHER" id="PTHR31876">
    <property type="entry name" value="COV-LIKE PROTEIN 1"/>
    <property type="match status" value="1"/>
</dbReference>
<dbReference type="KEGG" id="mcg:GL4_1910"/>
<reference evidence="3 4" key="1">
    <citation type="submission" date="2014-09" db="EMBL/GenBank/DDBJ databases">
        <title>Genome sequencing of Methyloceanibacter caenitepidi Gela4.</title>
        <authorList>
            <person name="Takeuchi M."/>
            <person name="Susumu S."/>
            <person name="Kamagata Y."/>
            <person name="Oshima K."/>
            <person name="Hattori M."/>
            <person name="Iwasaki W."/>
        </authorList>
    </citation>
    <scope>NUCLEOTIDE SEQUENCE [LARGE SCALE GENOMIC DNA]</scope>
    <source>
        <strain evidence="3 4">Gela4</strain>
    </source>
</reference>
<dbReference type="HOGENOM" id="CLU_068050_1_1_5"/>
<feature type="transmembrane region" description="Helical" evidence="2">
    <location>
        <begin position="90"/>
        <end position="115"/>
    </location>
</feature>
<dbReference type="PANTHER" id="PTHR31876:SF26">
    <property type="entry name" value="PROTEIN LIKE COV 2"/>
    <property type="match status" value="1"/>
</dbReference>
<evidence type="ECO:0000256" key="2">
    <source>
        <dbReference type="SAM" id="Phobius"/>
    </source>
</evidence>
<evidence type="ECO:0000256" key="1">
    <source>
        <dbReference type="SAM" id="MobiDB-lite"/>
    </source>
</evidence>
<proteinExistence type="predicted"/>
<feature type="transmembrane region" description="Helical" evidence="2">
    <location>
        <begin position="48"/>
        <end position="70"/>
    </location>
</feature>
<dbReference type="Pfam" id="PF04367">
    <property type="entry name" value="DUF502"/>
    <property type="match status" value="1"/>
</dbReference>
<dbReference type="InterPro" id="IPR007462">
    <property type="entry name" value="COV1-like"/>
</dbReference>
<dbReference type="OrthoDB" id="9780267at2"/>
<feature type="compositionally biased region" description="Basic and acidic residues" evidence="1">
    <location>
        <begin position="1"/>
        <end position="19"/>
    </location>
</feature>
<evidence type="ECO:0000313" key="3">
    <source>
        <dbReference type="EMBL" id="BAQ17361.1"/>
    </source>
</evidence>
<dbReference type="EMBL" id="AP014648">
    <property type="protein sequence ID" value="BAQ17361.1"/>
    <property type="molecule type" value="Genomic_DNA"/>
</dbReference>
<accession>A0A0A8K3M7</accession>
<dbReference type="AlphaFoldDB" id="A0A0A8K3M7"/>
<dbReference type="RefSeq" id="WP_082025592.1">
    <property type="nucleotide sequence ID" value="NZ_AP014648.1"/>
</dbReference>
<dbReference type="Proteomes" id="UP000031643">
    <property type="component" value="Chromosome"/>
</dbReference>
<sequence>MTNSDDKNADQNPEHHDPDFPGLDEDDHSLFGALEPTSSHFLARLRGYFLTGLIIVGPVAITIYVVWWFINLVDGWVKPLIPNSYLPDNFLPFNVPGVGLVFGIVGLMLIGALAANLFGRTVVSYGVILLDRMPVVRGVYRLLKQIFTTVFSKQGTSFKRVGLIEFPRKGLYVIVFVSGDPPGEVKEKLNGEELMTVFMPNAPNPTTGFVMFMPAKDVILLDMAIDDGAKLVISAGLVAPKQSKLKQLAEQVKKKQGAPTVVPPKEEEPAA</sequence>
<keyword evidence="2" id="KW-1133">Transmembrane helix</keyword>
<name>A0A0A8K3M7_9HYPH</name>
<gene>
    <name evidence="3" type="ORF">GL4_1910</name>
</gene>
<keyword evidence="2" id="KW-0472">Membrane</keyword>
<keyword evidence="2" id="KW-0812">Transmembrane</keyword>
<feature type="region of interest" description="Disordered" evidence="1">
    <location>
        <begin position="1"/>
        <end position="20"/>
    </location>
</feature>
<keyword evidence="4" id="KW-1185">Reference proteome</keyword>
<organism evidence="3 4">
    <name type="scientific">Methyloceanibacter caenitepidi</name>
    <dbReference type="NCBI Taxonomy" id="1384459"/>
    <lineage>
        <taxon>Bacteria</taxon>
        <taxon>Pseudomonadati</taxon>
        <taxon>Pseudomonadota</taxon>
        <taxon>Alphaproteobacteria</taxon>
        <taxon>Hyphomicrobiales</taxon>
        <taxon>Hyphomicrobiaceae</taxon>
        <taxon>Methyloceanibacter</taxon>
    </lineage>
</organism>